<dbReference type="GO" id="GO:0006865">
    <property type="term" value="P:amino acid transport"/>
    <property type="evidence" value="ECO:0007669"/>
    <property type="project" value="UniProtKB-KW"/>
</dbReference>
<evidence type="ECO:0000313" key="6">
    <source>
        <dbReference type="EMBL" id="MBC5726743.1"/>
    </source>
</evidence>
<evidence type="ECO:0000256" key="3">
    <source>
        <dbReference type="ARBA" id="ARBA00022729"/>
    </source>
</evidence>
<gene>
    <name evidence="6" type="ORF">H8S45_14935</name>
</gene>
<comment type="caution">
    <text evidence="6">The sequence shown here is derived from an EMBL/GenBank/DDBJ whole genome shotgun (WGS) entry which is preliminary data.</text>
</comment>
<dbReference type="PROSITE" id="PS51257">
    <property type="entry name" value="PROKAR_LIPOPROTEIN"/>
    <property type="match status" value="1"/>
</dbReference>
<feature type="domain" description="Leucine-binding protein" evidence="5">
    <location>
        <begin position="37"/>
        <end position="381"/>
    </location>
</feature>
<dbReference type="Proteomes" id="UP000606499">
    <property type="component" value="Unassembled WGS sequence"/>
</dbReference>
<dbReference type="CDD" id="cd06349">
    <property type="entry name" value="PBP1_ABC_HAAT-like"/>
    <property type="match status" value="1"/>
</dbReference>
<dbReference type="PANTHER" id="PTHR30483:SF6">
    <property type="entry name" value="PERIPLASMIC BINDING PROTEIN OF ABC TRANSPORTER FOR NATURAL AMINO ACIDS"/>
    <property type="match status" value="1"/>
</dbReference>
<organism evidence="6 7">
    <name type="scientific">Agathobaculum faecis</name>
    <dbReference type="NCBI Taxonomy" id="2763013"/>
    <lineage>
        <taxon>Bacteria</taxon>
        <taxon>Bacillati</taxon>
        <taxon>Bacillota</taxon>
        <taxon>Clostridia</taxon>
        <taxon>Eubacteriales</taxon>
        <taxon>Butyricicoccaceae</taxon>
        <taxon>Agathobaculum</taxon>
    </lineage>
</organism>
<dbReference type="PANTHER" id="PTHR30483">
    <property type="entry name" value="LEUCINE-SPECIFIC-BINDING PROTEIN"/>
    <property type="match status" value="1"/>
</dbReference>
<dbReference type="InterPro" id="IPR051010">
    <property type="entry name" value="BCAA_transport"/>
</dbReference>
<dbReference type="Pfam" id="PF13458">
    <property type="entry name" value="Peripla_BP_6"/>
    <property type="match status" value="1"/>
</dbReference>
<name>A0A923LWL8_9FIRM</name>
<evidence type="ECO:0000313" key="7">
    <source>
        <dbReference type="Proteomes" id="UP000606499"/>
    </source>
</evidence>
<dbReference type="InterPro" id="IPR028082">
    <property type="entry name" value="Peripla_BP_I"/>
</dbReference>
<dbReference type="RefSeq" id="WP_054328412.1">
    <property type="nucleotide sequence ID" value="NZ_JACOPL010000027.1"/>
</dbReference>
<evidence type="ECO:0000256" key="1">
    <source>
        <dbReference type="ARBA" id="ARBA00010062"/>
    </source>
</evidence>
<dbReference type="EMBL" id="JACOPL010000027">
    <property type="protein sequence ID" value="MBC5726743.1"/>
    <property type="molecule type" value="Genomic_DNA"/>
</dbReference>
<evidence type="ECO:0000256" key="2">
    <source>
        <dbReference type="ARBA" id="ARBA00022448"/>
    </source>
</evidence>
<keyword evidence="3" id="KW-0732">Signal</keyword>
<keyword evidence="4" id="KW-0029">Amino-acid transport</keyword>
<keyword evidence="2" id="KW-0813">Transport</keyword>
<proteinExistence type="inferred from homology"/>
<sequence>MKRTLSWLLCGTMILGLLIGCGNNNDTQSSEGSSNDTIKIGYFGPLTGGSAQLGQAALNGAQLAVNQLNEKGGILGCQVEIVSYDDKSSPEEAVKAATKLVQVDKVNAIFGSLHSANVQAAAPVVEESQTLLVSGGTSPTWLQQGYTYLFRSIANANTASKQLAQYANDEGLKKIATFTSNDEYGTSGADAFKAACADYDIEFVAAETMANGDRDFTGQFAKINAASPDAVLVWCLSDDMGAVTKQLRQSGFSGTILGPEGYSMPEILNVAGDTANGVCFAAQYLIYEDPEEAQDENMRVFLEDYIAEFGAAPASDNACRAYDGINMIAVAMEDSGADHGQELRDAYNDIDGYVGLAGTFSYKGGNGEGIDVMRIFRIEDGKYWEAE</sequence>
<accession>A0A923LWL8</accession>
<dbReference type="PRINTS" id="PR00337">
    <property type="entry name" value="LEUILEVALBP"/>
</dbReference>
<reference evidence="6" key="1">
    <citation type="submission" date="2020-08" db="EMBL/GenBank/DDBJ databases">
        <title>Genome public.</title>
        <authorList>
            <person name="Liu C."/>
            <person name="Sun Q."/>
        </authorList>
    </citation>
    <scope>NUCLEOTIDE SEQUENCE</scope>
    <source>
        <strain evidence="6">NSJ-28</strain>
    </source>
</reference>
<evidence type="ECO:0000259" key="5">
    <source>
        <dbReference type="Pfam" id="PF13458"/>
    </source>
</evidence>
<dbReference type="InterPro" id="IPR028081">
    <property type="entry name" value="Leu-bd"/>
</dbReference>
<comment type="similarity">
    <text evidence="1">Belongs to the leucine-binding protein family.</text>
</comment>
<evidence type="ECO:0000256" key="4">
    <source>
        <dbReference type="ARBA" id="ARBA00022970"/>
    </source>
</evidence>
<dbReference type="Gene3D" id="3.40.50.2300">
    <property type="match status" value="2"/>
</dbReference>
<dbReference type="AlphaFoldDB" id="A0A923LWL8"/>
<keyword evidence="7" id="KW-1185">Reference proteome</keyword>
<protein>
    <submittedName>
        <fullName evidence="6">ABC transporter substrate-binding protein</fullName>
    </submittedName>
</protein>
<dbReference type="InterPro" id="IPR000709">
    <property type="entry name" value="Leu_Ile_Val-bd"/>
</dbReference>
<dbReference type="SUPFAM" id="SSF53822">
    <property type="entry name" value="Periplasmic binding protein-like I"/>
    <property type="match status" value="1"/>
</dbReference>